<keyword evidence="2" id="KW-1185">Reference proteome</keyword>
<dbReference type="EMBL" id="KQ434770">
    <property type="protein sequence ID" value="KZC03808.1"/>
    <property type="molecule type" value="Genomic_DNA"/>
</dbReference>
<evidence type="ECO:0000313" key="2">
    <source>
        <dbReference type="Proteomes" id="UP000076502"/>
    </source>
</evidence>
<organism evidence="1 2">
    <name type="scientific">Dufourea novaeangliae</name>
    <name type="common">Sweat bee</name>
    <dbReference type="NCBI Taxonomy" id="178035"/>
    <lineage>
        <taxon>Eukaryota</taxon>
        <taxon>Metazoa</taxon>
        <taxon>Ecdysozoa</taxon>
        <taxon>Arthropoda</taxon>
        <taxon>Hexapoda</taxon>
        <taxon>Insecta</taxon>
        <taxon>Pterygota</taxon>
        <taxon>Neoptera</taxon>
        <taxon>Endopterygota</taxon>
        <taxon>Hymenoptera</taxon>
        <taxon>Apocrita</taxon>
        <taxon>Aculeata</taxon>
        <taxon>Apoidea</taxon>
        <taxon>Anthophila</taxon>
        <taxon>Halictidae</taxon>
        <taxon>Rophitinae</taxon>
        <taxon>Dufourea</taxon>
    </lineage>
</organism>
<gene>
    <name evidence="1" type="ORF">WN55_07897</name>
</gene>
<protein>
    <submittedName>
        <fullName evidence="1">Uncharacterized protein</fullName>
    </submittedName>
</protein>
<reference evidence="1 2" key="1">
    <citation type="submission" date="2015-07" db="EMBL/GenBank/DDBJ databases">
        <title>The genome of Dufourea novaeangliae.</title>
        <authorList>
            <person name="Pan H."/>
            <person name="Kapheim K."/>
        </authorList>
    </citation>
    <scope>NUCLEOTIDE SEQUENCE [LARGE SCALE GENOMIC DNA]</scope>
    <source>
        <strain evidence="1">0120121106</strain>
        <tissue evidence="1">Whole body</tissue>
    </source>
</reference>
<evidence type="ECO:0000313" key="1">
    <source>
        <dbReference type="EMBL" id="KZC03808.1"/>
    </source>
</evidence>
<sequence>MLPTEVVELTKLHNMVYMVFLQVEAWRGYRGHLYFCMLDYDRLTYFEYKSTKVHLS</sequence>
<accession>A0A154NXQ1</accession>
<dbReference type="AlphaFoldDB" id="A0A154NXQ1"/>
<dbReference type="Proteomes" id="UP000076502">
    <property type="component" value="Unassembled WGS sequence"/>
</dbReference>
<proteinExistence type="predicted"/>
<name>A0A154NXQ1_DUFNO</name>